<feature type="non-terminal residue" evidence="4">
    <location>
        <position position="66"/>
    </location>
</feature>
<evidence type="ECO:0000256" key="1">
    <source>
        <dbReference type="ARBA" id="ARBA00022630"/>
    </source>
</evidence>
<dbReference type="SUPFAM" id="SSF52218">
    <property type="entry name" value="Flavoproteins"/>
    <property type="match status" value="1"/>
</dbReference>
<dbReference type="PANTHER" id="PTHR43278:SF4">
    <property type="entry name" value="NAD(P)H-DEPENDENT FMN-CONTAINING OXIDOREDUCTASE YWQN-RELATED"/>
    <property type="match status" value="1"/>
</dbReference>
<dbReference type="EMBL" id="BARU01011439">
    <property type="protein sequence ID" value="GAH44902.1"/>
    <property type="molecule type" value="Genomic_DNA"/>
</dbReference>
<keyword evidence="1" id="KW-0285">Flavoprotein</keyword>
<dbReference type="Gene3D" id="3.40.50.360">
    <property type="match status" value="1"/>
</dbReference>
<accession>X1FIW7</accession>
<evidence type="ECO:0000313" key="4">
    <source>
        <dbReference type="EMBL" id="GAH44902.1"/>
    </source>
</evidence>
<dbReference type="InterPro" id="IPR005025">
    <property type="entry name" value="FMN_Rdtase-like_dom"/>
</dbReference>
<protein>
    <recommendedName>
        <fullName evidence="3">NADPH-dependent FMN reductase-like domain-containing protein</fullName>
    </recommendedName>
</protein>
<dbReference type="GO" id="GO:0016491">
    <property type="term" value="F:oxidoreductase activity"/>
    <property type="evidence" value="ECO:0007669"/>
    <property type="project" value="InterPro"/>
</dbReference>
<comment type="caution">
    <text evidence="4">The sequence shown here is derived from an EMBL/GenBank/DDBJ whole genome shotgun (WGS) entry which is preliminary data.</text>
</comment>
<dbReference type="Pfam" id="PF03358">
    <property type="entry name" value="FMN_red"/>
    <property type="match status" value="1"/>
</dbReference>
<gene>
    <name evidence="4" type="ORF">S03H2_21479</name>
</gene>
<dbReference type="InterPro" id="IPR029039">
    <property type="entry name" value="Flavoprotein-like_sf"/>
</dbReference>
<reference evidence="4" key="1">
    <citation type="journal article" date="2014" name="Front. Microbiol.">
        <title>High frequency of phylogenetically diverse reductive dehalogenase-homologous genes in deep subseafloor sedimentary metagenomes.</title>
        <authorList>
            <person name="Kawai M."/>
            <person name="Futagami T."/>
            <person name="Toyoda A."/>
            <person name="Takaki Y."/>
            <person name="Nishi S."/>
            <person name="Hori S."/>
            <person name="Arai W."/>
            <person name="Tsubouchi T."/>
            <person name="Morono Y."/>
            <person name="Uchiyama I."/>
            <person name="Ito T."/>
            <person name="Fujiyama A."/>
            <person name="Inagaki F."/>
            <person name="Takami H."/>
        </authorList>
    </citation>
    <scope>NUCLEOTIDE SEQUENCE</scope>
    <source>
        <strain evidence="4">Expedition CK06-06</strain>
    </source>
</reference>
<name>X1FIW7_9ZZZZ</name>
<sequence>MFIIMKVVLFNGSPRKVGNTFHCLNTVMEQLKAEGIDCEIVWIGNKKLQGCTACYQCIENDDQRCT</sequence>
<dbReference type="AlphaFoldDB" id="X1FIW7"/>
<evidence type="ECO:0000259" key="3">
    <source>
        <dbReference type="Pfam" id="PF03358"/>
    </source>
</evidence>
<dbReference type="PANTHER" id="PTHR43278">
    <property type="entry name" value="NAD(P)H-DEPENDENT FMN-CONTAINING OXIDOREDUCTASE YWQN-RELATED"/>
    <property type="match status" value="1"/>
</dbReference>
<evidence type="ECO:0000256" key="2">
    <source>
        <dbReference type="ARBA" id="ARBA00022643"/>
    </source>
</evidence>
<dbReference type="InterPro" id="IPR051796">
    <property type="entry name" value="ISF_SsuE-like"/>
</dbReference>
<proteinExistence type="predicted"/>
<organism evidence="4">
    <name type="scientific">marine sediment metagenome</name>
    <dbReference type="NCBI Taxonomy" id="412755"/>
    <lineage>
        <taxon>unclassified sequences</taxon>
        <taxon>metagenomes</taxon>
        <taxon>ecological metagenomes</taxon>
    </lineage>
</organism>
<feature type="domain" description="NADPH-dependent FMN reductase-like" evidence="3">
    <location>
        <begin position="5"/>
        <end position="57"/>
    </location>
</feature>
<keyword evidence="2" id="KW-0288">FMN</keyword>